<dbReference type="Proteomes" id="UP000253551">
    <property type="component" value="Unassembled WGS sequence"/>
</dbReference>
<dbReference type="SUPFAM" id="SSF47807">
    <property type="entry name" value="5' to 3' exonuclease, C-terminal subdomain"/>
    <property type="match status" value="1"/>
</dbReference>
<dbReference type="InterPro" id="IPR029060">
    <property type="entry name" value="PIN-like_dom_sf"/>
</dbReference>
<dbReference type="STRING" id="4846.A0A367KDW9"/>
<dbReference type="GO" id="GO:0046872">
    <property type="term" value="F:metal ion binding"/>
    <property type="evidence" value="ECO:0007669"/>
    <property type="project" value="InterPro"/>
</dbReference>
<gene>
    <name evidence="9" type="primary">EXO1</name>
    <name evidence="9" type="ORF">CU098_010771</name>
</gene>
<dbReference type="InterPro" id="IPR044752">
    <property type="entry name" value="PIN-like_EXO1"/>
</dbReference>
<keyword evidence="10" id="KW-1185">Reference proteome</keyword>
<comment type="subcellular location">
    <subcellularLocation>
        <location evidence="1">Nucleus</location>
    </subcellularLocation>
</comment>
<reference evidence="9 10" key="1">
    <citation type="journal article" date="2018" name="G3 (Bethesda)">
        <title>Phylogenetic and Phylogenomic Definition of Rhizopus Species.</title>
        <authorList>
            <person name="Gryganskyi A.P."/>
            <person name="Golan J."/>
            <person name="Dolatabadi S."/>
            <person name="Mondo S."/>
            <person name="Robb S."/>
            <person name="Idnurm A."/>
            <person name="Muszewska A."/>
            <person name="Steczkiewicz K."/>
            <person name="Masonjones S."/>
            <person name="Liao H.L."/>
            <person name="Gajdeczka M.T."/>
            <person name="Anike F."/>
            <person name="Vuek A."/>
            <person name="Anishchenko I.M."/>
            <person name="Voigt K."/>
            <person name="de Hoog G.S."/>
            <person name="Smith M.E."/>
            <person name="Heitman J."/>
            <person name="Vilgalys R."/>
            <person name="Stajich J.E."/>
        </authorList>
    </citation>
    <scope>NUCLEOTIDE SEQUENCE [LARGE SCALE GENOMIC DNA]</scope>
    <source>
        <strain evidence="9 10">LSU 92-RS-03</strain>
    </source>
</reference>
<keyword evidence="6" id="KW-0539">Nucleus</keyword>
<evidence type="ECO:0000259" key="8">
    <source>
        <dbReference type="SMART" id="SM00485"/>
    </source>
</evidence>
<keyword evidence="4" id="KW-0378">Hydrolase</keyword>
<dbReference type="CDD" id="cd09857">
    <property type="entry name" value="PIN_EXO1"/>
    <property type="match status" value="1"/>
</dbReference>
<evidence type="ECO:0000256" key="1">
    <source>
        <dbReference type="ARBA" id="ARBA00004123"/>
    </source>
</evidence>
<keyword evidence="5" id="KW-0234">DNA repair</keyword>
<dbReference type="Pfam" id="PF00752">
    <property type="entry name" value="XPG_N"/>
    <property type="match status" value="1"/>
</dbReference>
<feature type="domain" description="XPG-I" evidence="7">
    <location>
        <begin position="141"/>
        <end position="211"/>
    </location>
</feature>
<proteinExistence type="predicted"/>
<dbReference type="SMART" id="SM00484">
    <property type="entry name" value="XPGI"/>
    <property type="match status" value="1"/>
</dbReference>
<dbReference type="SMART" id="SM00485">
    <property type="entry name" value="XPGN"/>
    <property type="match status" value="1"/>
</dbReference>
<dbReference type="GO" id="GO:0006281">
    <property type="term" value="P:DNA repair"/>
    <property type="evidence" value="ECO:0007669"/>
    <property type="project" value="UniProtKB-KW"/>
</dbReference>
<evidence type="ECO:0000256" key="2">
    <source>
        <dbReference type="ARBA" id="ARBA00022722"/>
    </source>
</evidence>
<dbReference type="InterPro" id="IPR006084">
    <property type="entry name" value="XPG/Rad2"/>
</dbReference>
<dbReference type="PANTHER" id="PTHR11081">
    <property type="entry name" value="FLAP ENDONUCLEASE FAMILY MEMBER"/>
    <property type="match status" value="1"/>
</dbReference>
<dbReference type="AlphaFoldDB" id="A0A367KDW9"/>
<evidence type="ECO:0000313" key="10">
    <source>
        <dbReference type="Proteomes" id="UP000253551"/>
    </source>
</evidence>
<protein>
    <submittedName>
        <fullName evidence="9">Rad2 nuclease</fullName>
    </submittedName>
</protein>
<dbReference type="InterPro" id="IPR036279">
    <property type="entry name" value="5-3_exonuclease_C_sf"/>
</dbReference>
<feature type="domain" description="XPG N-terminal" evidence="8">
    <location>
        <begin position="1"/>
        <end position="99"/>
    </location>
</feature>
<dbReference type="PANTHER" id="PTHR11081:SF65">
    <property type="entry name" value="DNA DAMAGE-INDUCIBLE PROTEIN DIN7-RELATED"/>
    <property type="match status" value="1"/>
</dbReference>
<name>A0A367KDW9_RHIST</name>
<dbReference type="InterPro" id="IPR006085">
    <property type="entry name" value="XPG_DNA_repair_N"/>
</dbReference>
<keyword evidence="2" id="KW-0540">Nuclease</keyword>
<dbReference type="GO" id="GO:0017108">
    <property type="term" value="F:5'-flap endonuclease activity"/>
    <property type="evidence" value="ECO:0007669"/>
    <property type="project" value="TreeGrafter"/>
</dbReference>
<evidence type="ECO:0000259" key="7">
    <source>
        <dbReference type="SMART" id="SM00484"/>
    </source>
</evidence>
<dbReference type="SUPFAM" id="SSF88723">
    <property type="entry name" value="PIN domain-like"/>
    <property type="match status" value="1"/>
</dbReference>
<dbReference type="FunFam" id="3.40.50.1010:FF:000002">
    <property type="entry name" value="Exonuclease 1, putative"/>
    <property type="match status" value="1"/>
</dbReference>
<dbReference type="GO" id="GO:0005634">
    <property type="term" value="C:nucleus"/>
    <property type="evidence" value="ECO:0007669"/>
    <property type="project" value="UniProtKB-SubCell"/>
</dbReference>
<dbReference type="Gene3D" id="3.40.50.1010">
    <property type="entry name" value="5'-nuclease"/>
    <property type="match status" value="1"/>
</dbReference>
<evidence type="ECO:0000256" key="4">
    <source>
        <dbReference type="ARBA" id="ARBA00022801"/>
    </source>
</evidence>
<evidence type="ECO:0000313" key="9">
    <source>
        <dbReference type="EMBL" id="RCI00367.1"/>
    </source>
</evidence>
<dbReference type="InterPro" id="IPR006086">
    <property type="entry name" value="XPG-I_dom"/>
</dbReference>
<dbReference type="OrthoDB" id="26491at2759"/>
<organism evidence="9 10">
    <name type="scientific">Rhizopus stolonifer</name>
    <name type="common">Rhizopus nigricans</name>
    <dbReference type="NCBI Taxonomy" id="4846"/>
    <lineage>
        <taxon>Eukaryota</taxon>
        <taxon>Fungi</taxon>
        <taxon>Fungi incertae sedis</taxon>
        <taxon>Mucoromycota</taxon>
        <taxon>Mucoromycotina</taxon>
        <taxon>Mucoromycetes</taxon>
        <taxon>Mucorales</taxon>
        <taxon>Mucorineae</taxon>
        <taxon>Rhizopodaceae</taxon>
        <taxon>Rhizopus</taxon>
    </lineage>
</organism>
<dbReference type="EMBL" id="PJQM01001849">
    <property type="protein sequence ID" value="RCI00367.1"/>
    <property type="molecule type" value="Genomic_DNA"/>
</dbReference>
<dbReference type="PRINTS" id="PR00853">
    <property type="entry name" value="XPGRADSUPER"/>
</dbReference>
<sequence>MGISGLLHLLKPITRKIHIKEYAGQTVAIDGHVLLHRGAFGVASKLANNLTTDRYVQYFMFYIGLFRHFGVTPLVVFDGLPLPLKKVTNDDRHSKRDAKLAEGMRHQIQGNHALAEKCFQQSISIHQDMIRAVILFGQELQKQKVQVIVAPYESDAQLTYLLKTNKVSAVVSEDSDLLVFGCSKVIYKLTREGNGEEIKYQDIFTLQEERLDQFTPDLFRQMCMLSGCDYLPSLGGMGLRTALKKFKHDFSVDTALRTTFGSGERYNEYKKEFYHAEMGFLYQWVYDADKKDYVRINPLPDHLESEAIELLGPKPSVKQLSILRVNKIIPNMQDAANHQQTNMPSHKTAVITLSVDNRENITVHTIDQEQELTKLYFARHLQSSDVSEDYLSASIYTLEKPAETDKSSTTYTSWIFNSKSHRQPTLKAAPSYTSHVRQRVNKPYPSKSHSIINEMIKYCDENKENIQPNPIKIHHKIKVLPNKSKKAASPLGSKENRPDFMAAVDDWVTEVASRRTQSSNQHPRRKYMP</sequence>
<comment type="caution">
    <text evidence="9">The sequence shown here is derived from an EMBL/GenBank/DDBJ whole genome shotgun (WGS) entry which is preliminary data.</text>
</comment>
<evidence type="ECO:0000256" key="6">
    <source>
        <dbReference type="ARBA" id="ARBA00023242"/>
    </source>
</evidence>
<dbReference type="Gene3D" id="1.10.150.20">
    <property type="entry name" value="5' to 3' exonuclease, C-terminal subdomain"/>
    <property type="match status" value="1"/>
</dbReference>
<accession>A0A367KDW9</accession>
<keyword evidence="3" id="KW-0227">DNA damage</keyword>
<dbReference type="Pfam" id="PF00867">
    <property type="entry name" value="XPG_I"/>
    <property type="match status" value="1"/>
</dbReference>
<evidence type="ECO:0000256" key="3">
    <source>
        <dbReference type="ARBA" id="ARBA00022763"/>
    </source>
</evidence>
<evidence type="ECO:0000256" key="5">
    <source>
        <dbReference type="ARBA" id="ARBA00023204"/>
    </source>
</evidence>